<accession>A0A9N9H673</accession>
<gene>
    <name evidence="2" type="ORF">AGERDE_LOCUS11371</name>
</gene>
<dbReference type="AlphaFoldDB" id="A0A9N9H673"/>
<protein>
    <submittedName>
        <fullName evidence="2">3113_t:CDS:1</fullName>
    </submittedName>
</protein>
<name>A0A9N9H673_9GLOM</name>
<comment type="caution">
    <text evidence="2">The sequence shown here is derived from an EMBL/GenBank/DDBJ whole genome shotgun (WGS) entry which is preliminary data.</text>
</comment>
<feature type="region of interest" description="Disordered" evidence="1">
    <location>
        <begin position="1"/>
        <end position="34"/>
    </location>
</feature>
<dbReference type="EMBL" id="CAJVPL010004689">
    <property type="protein sequence ID" value="CAG8650238.1"/>
    <property type="molecule type" value="Genomic_DNA"/>
</dbReference>
<keyword evidence="3" id="KW-1185">Reference proteome</keyword>
<feature type="compositionally biased region" description="Acidic residues" evidence="1">
    <location>
        <begin position="17"/>
        <end position="32"/>
    </location>
</feature>
<sequence>MEAMKFHYAQSANIDENSYENEESEDSSDLSESETVFVALSQHDIRSLDDQENQLENNYELIIKEI</sequence>
<proteinExistence type="predicted"/>
<evidence type="ECO:0000256" key="1">
    <source>
        <dbReference type="SAM" id="MobiDB-lite"/>
    </source>
</evidence>
<reference evidence="2" key="1">
    <citation type="submission" date="2021-06" db="EMBL/GenBank/DDBJ databases">
        <authorList>
            <person name="Kallberg Y."/>
            <person name="Tangrot J."/>
            <person name="Rosling A."/>
        </authorList>
    </citation>
    <scope>NUCLEOTIDE SEQUENCE</scope>
    <source>
        <strain evidence="2">MT106</strain>
    </source>
</reference>
<organism evidence="2 3">
    <name type="scientific">Ambispora gerdemannii</name>
    <dbReference type="NCBI Taxonomy" id="144530"/>
    <lineage>
        <taxon>Eukaryota</taxon>
        <taxon>Fungi</taxon>
        <taxon>Fungi incertae sedis</taxon>
        <taxon>Mucoromycota</taxon>
        <taxon>Glomeromycotina</taxon>
        <taxon>Glomeromycetes</taxon>
        <taxon>Archaeosporales</taxon>
        <taxon>Ambisporaceae</taxon>
        <taxon>Ambispora</taxon>
    </lineage>
</organism>
<evidence type="ECO:0000313" key="2">
    <source>
        <dbReference type="EMBL" id="CAG8650238.1"/>
    </source>
</evidence>
<evidence type="ECO:0000313" key="3">
    <source>
        <dbReference type="Proteomes" id="UP000789831"/>
    </source>
</evidence>
<dbReference type="Proteomes" id="UP000789831">
    <property type="component" value="Unassembled WGS sequence"/>
</dbReference>